<feature type="domain" description="ABC-2 type transporter transmembrane" evidence="6">
    <location>
        <begin position="21"/>
        <end position="216"/>
    </location>
</feature>
<evidence type="ECO:0000256" key="1">
    <source>
        <dbReference type="ARBA" id="ARBA00004141"/>
    </source>
</evidence>
<dbReference type="PANTHER" id="PTHR43229:SF6">
    <property type="entry name" value="ABC-TYPE MULTIDRUG TRANSPORT SYSTEM, PERMEASE COMPONENT"/>
    <property type="match status" value="1"/>
</dbReference>
<evidence type="ECO:0000313" key="7">
    <source>
        <dbReference type="EMBL" id="PRY37528.1"/>
    </source>
</evidence>
<dbReference type="InterPro" id="IPR013525">
    <property type="entry name" value="ABC2_TM"/>
</dbReference>
<dbReference type="EMBL" id="PVTF01000010">
    <property type="protein sequence ID" value="PRY37528.1"/>
    <property type="molecule type" value="Genomic_DNA"/>
</dbReference>
<comment type="caution">
    <text evidence="7">The sequence shown here is derived from an EMBL/GenBank/DDBJ whole genome shotgun (WGS) entry which is preliminary data.</text>
</comment>
<proteinExistence type="predicted"/>
<feature type="transmembrane region" description="Helical" evidence="5">
    <location>
        <begin position="55"/>
        <end position="74"/>
    </location>
</feature>
<evidence type="ECO:0000259" key="6">
    <source>
        <dbReference type="Pfam" id="PF01061"/>
    </source>
</evidence>
<comment type="subcellular location">
    <subcellularLocation>
        <location evidence="1">Membrane</location>
        <topology evidence="1">Multi-pass membrane protein</topology>
    </subcellularLocation>
</comment>
<evidence type="ECO:0000313" key="8">
    <source>
        <dbReference type="Proteomes" id="UP000239494"/>
    </source>
</evidence>
<evidence type="ECO:0000256" key="4">
    <source>
        <dbReference type="ARBA" id="ARBA00023136"/>
    </source>
</evidence>
<keyword evidence="4 5" id="KW-0472">Membrane</keyword>
<feature type="transmembrane region" description="Helical" evidence="5">
    <location>
        <begin position="103"/>
        <end position="129"/>
    </location>
</feature>
<keyword evidence="8" id="KW-1185">Reference proteome</keyword>
<keyword evidence="3 5" id="KW-1133">Transmembrane helix</keyword>
<dbReference type="AlphaFoldDB" id="A0A2T0SVU6"/>
<dbReference type="InterPro" id="IPR051784">
    <property type="entry name" value="Nod_factor_ABC_transporter"/>
</dbReference>
<protein>
    <submittedName>
        <fullName evidence="7">ABC-2 type transport system permease protein</fullName>
    </submittedName>
</protein>
<evidence type="ECO:0000256" key="5">
    <source>
        <dbReference type="SAM" id="Phobius"/>
    </source>
</evidence>
<dbReference type="Proteomes" id="UP000239494">
    <property type="component" value="Unassembled WGS sequence"/>
</dbReference>
<dbReference type="GO" id="GO:0140359">
    <property type="term" value="F:ABC-type transporter activity"/>
    <property type="evidence" value="ECO:0007669"/>
    <property type="project" value="InterPro"/>
</dbReference>
<dbReference type="GO" id="GO:0016020">
    <property type="term" value="C:membrane"/>
    <property type="evidence" value="ECO:0007669"/>
    <property type="project" value="UniProtKB-SubCell"/>
</dbReference>
<feature type="transmembrane region" description="Helical" evidence="5">
    <location>
        <begin position="141"/>
        <end position="166"/>
    </location>
</feature>
<feature type="transmembrane region" description="Helical" evidence="5">
    <location>
        <begin position="227"/>
        <end position="245"/>
    </location>
</feature>
<dbReference type="OrthoDB" id="9255971at2"/>
<gene>
    <name evidence="7" type="ORF">CLV43_110340</name>
</gene>
<feature type="transmembrane region" description="Helical" evidence="5">
    <location>
        <begin position="172"/>
        <end position="191"/>
    </location>
</feature>
<evidence type="ECO:0000256" key="3">
    <source>
        <dbReference type="ARBA" id="ARBA00022989"/>
    </source>
</evidence>
<dbReference type="RefSeq" id="WP_106191903.1">
    <property type="nucleotide sequence ID" value="NZ_PVTF01000010.1"/>
</dbReference>
<organism evidence="7 8">
    <name type="scientific">Umezawaea tangerina</name>
    <dbReference type="NCBI Taxonomy" id="84725"/>
    <lineage>
        <taxon>Bacteria</taxon>
        <taxon>Bacillati</taxon>
        <taxon>Actinomycetota</taxon>
        <taxon>Actinomycetes</taxon>
        <taxon>Pseudonocardiales</taxon>
        <taxon>Pseudonocardiaceae</taxon>
        <taxon>Umezawaea</taxon>
    </lineage>
</organism>
<dbReference type="PANTHER" id="PTHR43229">
    <property type="entry name" value="NODULATION PROTEIN J"/>
    <property type="match status" value="1"/>
</dbReference>
<reference evidence="7 8" key="1">
    <citation type="submission" date="2018-03" db="EMBL/GenBank/DDBJ databases">
        <title>Genomic Encyclopedia of Archaeal and Bacterial Type Strains, Phase II (KMG-II): from individual species to whole genera.</title>
        <authorList>
            <person name="Goeker M."/>
        </authorList>
    </citation>
    <scope>NUCLEOTIDE SEQUENCE [LARGE SCALE GENOMIC DNA]</scope>
    <source>
        <strain evidence="7 8">DSM 44720</strain>
    </source>
</reference>
<feature type="transmembrane region" description="Helical" evidence="5">
    <location>
        <begin position="29"/>
        <end position="48"/>
    </location>
</feature>
<accession>A0A2T0SVU6</accession>
<sequence length="261" mass="27201">MSPAAGLAEVAVVSVRTQARLLLLRPGSLAPLLVNPLYVVVLFGVVAAHRPSATLLTTLGLTAFVMAAWGHAMFTASHVIDEERFSGTLEINLTAPTGYLTSLVVRILTVTLAAAPVIAEVAAIGWLVHGTGLVVRDPVQFGLAVLVCLVGCAASALLLSGLLLLVRGARTLQNALTYPFYLLAGLVLPHSELPEGIRQLSDLFFLTWAVKGLRAAASGAAGGWTDLALATALAVAQAAVGVLVLRRVVQRLRRGEVSLHG</sequence>
<evidence type="ECO:0000256" key="2">
    <source>
        <dbReference type="ARBA" id="ARBA00022692"/>
    </source>
</evidence>
<name>A0A2T0SVU6_9PSEU</name>
<keyword evidence="2 5" id="KW-0812">Transmembrane</keyword>
<dbReference type="Pfam" id="PF01061">
    <property type="entry name" value="ABC2_membrane"/>
    <property type="match status" value="1"/>
</dbReference>